<reference evidence="2 3" key="1">
    <citation type="submission" date="2023-08" db="EMBL/GenBank/DDBJ databases">
        <authorList>
            <person name="Park J.-S."/>
        </authorList>
    </citation>
    <scope>NUCLEOTIDE SEQUENCE [LARGE SCALE GENOMIC DNA]</scope>
    <source>
        <strain evidence="2 3">2205SS18-9</strain>
    </source>
</reference>
<dbReference type="Proteomes" id="UP001231941">
    <property type="component" value="Unassembled WGS sequence"/>
</dbReference>
<dbReference type="InterPro" id="IPR000182">
    <property type="entry name" value="GNAT_dom"/>
</dbReference>
<dbReference type="InterPro" id="IPR052829">
    <property type="entry name" value="N-acetyltransferase_domain"/>
</dbReference>
<dbReference type="CDD" id="cd04301">
    <property type="entry name" value="NAT_SF"/>
    <property type="match status" value="1"/>
</dbReference>
<evidence type="ECO:0000259" key="1">
    <source>
        <dbReference type="PROSITE" id="PS51186"/>
    </source>
</evidence>
<dbReference type="InterPro" id="IPR016181">
    <property type="entry name" value="Acyl_CoA_acyltransferase"/>
</dbReference>
<keyword evidence="3" id="KW-1185">Reference proteome</keyword>
<comment type="caution">
    <text evidence="2">The sequence shown here is derived from an EMBL/GenBank/DDBJ whole genome shotgun (WGS) entry which is preliminary data.</text>
</comment>
<dbReference type="PANTHER" id="PTHR43259:SF1">
    <property type="entry name" value="N-ACETYLTRANSFERASE DOMAIN-CONTAINING PROTEIN"/>
    <property type="match status" value="1"/>
</dbReference>
<evidence type="ECO:0000313" key="2">
    <source>
        <dbReference type="EMBL" id="MDP5275761.1"/>
    </source>
</evidence>
<dbReference type="Pfam" id="PF00583">
    <property type="entry name" value="Acetyltransf_1"/>
    <property type="match status" value="1"/>
</dbReference>
<proteinExistence type="predicted"/>
<dbReference type="RefSeq" id="WP_305993070.1">
    <property type="nucleotide sequence ID" value="NZ_JAVAMP010000009.1"/>
</dbReference>
<dbReference type="PANTHER" id="PTHR43259">
    <property type="entry name" value="SPT10P"/>
    <property type="match status" value="1"/>
</dbReference>
<evidence type="ECO:0000313" key="3">
    <source>
        <dbReference type="Proteomes" id="UP001231941"/>
    </source>
</evidence>
<organism evidence="2 3">
    <name type="scientific">Chengkuizengella axinellae</name>
    <dbReference type="NCBI Taxonomy" id="3064388"/>
    <lineage>
        <taxon>Bacteria</taxon>
        <taxon>Bacillati</taxon>
        <taxon>Bacillota</taxon>
        <taxon>Bacilli</taxon>
        <taxon>Bacillales</taxon>
        <taxon>Paenibacillaceae</taxon>
        <taxon>Chengkuizengella</taxon>
    </lineage>
</organism>
<protein>
    <submittedName>
        <fullName evidence="2">GNAT family N-acetyltransferase</fullName>
    </submittedName>
</protein>
<sequence>MAVRLMKMCEVVYEDFISNTIKEFAKNQVKAGKWKEEEAIQKAAEIYMKLLPQGRNTEQNYMLAIVKYDQTIGWLWYFYDESKLQKEAFIYDFHIRLKYQKKGYGKASLVAFEELAKEKGIRKISLHVFAHNERALNMYKMLGFKSTNISMTKKIM</sequence>
<name>A0ABT9J2C6_9BACL</name>
<gene>
    <name evidence="2" type="ORF">Q5Y73_16750</name>
</gene>
<dbReference type="Gene3D" id="3.40.630.30">
    <property type="match status" value="1"/>
</dbReference>
<dbReference type="SUPFAM" id="SSF55729">
    <property type="entry name" value="Acyl-CoA N-acyltransferases (Nat)"/>
    <property type="match status" value="1"/>
</dbReference>
<feature type="domain" description="N-acetyltransferase" evidence="1">
    <location>
        <begin position="11"/>
        <end position="156"/>
    </location>
</feature>
<accession>A0ABT9J2C6</accession>
<dbReference type="PROSITE" id="PS51186">
    <property type="entry name" value="GNAT"/>
    <property type="match status" value="1"/>
</dbReference>
<dbReference type="EMBL" id="JAVAMP010000009">
    <property type="protein sequence ID" value="MDP5275761.1"/>
    <property type="molecule type" value="Genomic_DNA"/>
</dbReference>